<evidence type="ECO:0000256" key="8">
    <source>
        <dbReference type="SAM" id="MobiDB-lite"/>
    </source>
</evidence>
<evidence type="ECO:0000256" key="3">
    <source>
        <dbReference type="ARBA" id="ARBA00022679"/>
    </source>
</evidence>
<feature type="compositionally biased region" description="Low complexity" evidence="8">
    <location>
        <begin position="354"/>
        <end position="391"/>
    </location>
</feature>
<dbReference type="EMBL" id="NHZO01000151">
    <property type="protein sequence ID" value="PHQ50030.1"/>
    <property type="molecule type" value="Genomic_DNA"/>
</dbReference>
<keyword evidence="9" id="KW-1133">Transmembrane helix</keyword>
<feature type="transmembrane region" description="Helical" evidence="9">
    <location>
        <begin position="322"/>
        <end position="343"/>
    </location>
</feature>
<keyword evidence="5" id="KW-0418">Kinase</keyword>
<keyword evidence="4 7" id="KW-0547">Nucleotide-binding</keyword>
<dbReference type="RefSeq" id="WP_099200517.1">
    <property type="nucleotide sequence ID" value="NZ_JBIRXA010000001.1"/>
</dbReference>
<dbReference type="GO" id="GO:0005524">
    <property type="term" value="F:ATP binding"/>
    <property type="evidence" value="ECO:0007669"/>
    <property type="project" value="UniProtKB-UniRule"/>
</dbReference>
<dbReference type="InterPro" id="IPR011009">
    <property type="entry name" value="Kinase-like_dom_sf"/>
</dbReference>
<keyword evidence="9" id="KW-0472">Membrane</keyword>
<sequence>MQGRLVVGRYRLLELIGRGGMGRVWCATDEILGRRVAAKEIRVDGLVGEESAVQRERSRREARATARIDHPNVVRVYDVAEEGDRLWIVMELIDGRSLDQVLTHAGPVGPREAARIGLGLVGALRAVHAVGVLHRDIKPGNVLLTAGGRIVLTDFGIAAMQDAAALTMAGTLVGSPDYMAPERVEGRRQGPPSDLWSLGATLCAAVAGQSPFSRATTMATLHAVLYEQPVIPAEAGPLRDLLAGLLLKEPGQRPTLDAAEEALAALLEPLPHPPTALSEQPPPAPPPAPAPPPVQPHRPPPGAPVQDERPGTAPAPPGRRRAVLVTCGAVAALCVVVAAVVLAGRGSQGGGGQTPDPGTRGPSVSTASSTRASSPASPSSPQDTATAATAARRAEDGFSWVPPAGWNRTQQSPSDVTYTSKDGAVELSAKQGRTTEDLLTHWQRFEEGFHGTPGYRKIRLERTTYAGDPAVIWEYAFLQGGQPRHGRQLGFESGGRTFQVSVWYADPAETTALRVYESVKESFRTG</sequence>
<feature type="region of interest" description="Disordered" evidence="8">
    <location>
        <begin position="271"/>
        <end position="317"/>
    </location>
</feature>
<feature type="compositionally biased region" description="Pro residues" evidence="8">
    <location>
        <begin position="271"/>
        <end position="303"/>
    </location>
</feature>
<dbReference type="CDD" id="cd14014">
    <property type="entry name" value="STKc_PknB_like"/>
    <property type="match status" value="1"/>
</dbReference>
<evidence type="ECO:0000259" key="10">
    <source>
        <dbReference type="PROSITE" id="PS50011"/>
    </source>
</evidence>
<dbReference type="Gene3D" id="3.40.1000.10">
    <property type="entry name" value="Mog1/PsbP, alpha/beta/alpha sandwich"/>
    <property type="match status" value="1"/>
</dbReference>
<dbReference type="EC" id="2.7.11.1" evidence="1"/>
<keyword evidence="2" id="KW-0723">Serine/threonine-protein kinase</keyword>
<accession>A0A2G1XFL8</accession>
<comment type="caution">
    <text evidence="11">The sequence shown here is derived from an EMBL/GenBank/DDBJ whole genome shotgun (WGS) entry which is preliminary data.</text>
</comment>
<dbReference type="Gene3D" id="1.10.510.10">
    <property type="entry name" value="Transferase(Phosphotransferase) domain 1"/>
    <property type="match status" value="1"/>
</dbReference>
<dbReference type="AlphaFoldDB" id="A0A2G1XFL8"/>
<proteinExistence type="predicted"/>
<dbReference type="InterPro" id="IPR000719">
    <property type="entry name" value="Prot_kinase_dom"/>
</dbReference>
<keyword evidence="9" id="KW-0812">Transmembrane</keyword>
<gene>
    <name evidence="11" type="ORF">BLA24_20685</name>
</gene>
<protein>
    <recommendedName>
        <fullName evidence="1">non-specific serine/threonine protein kinase</fullName>
        <ecNumber evidence="1">2.7.11.1</ecNumber>
    </recommendedName>
</protein>
<dbReference type="Proteomes" id="UP000222531">
    <property type="component" value="Unassembled WGS sequence"/>
</dbReference>
<evidence type="ECO:0000256" key="5">
    <source>
        <dbReference type="ARBA" id="ARBA00022777"/>
    </source>
</evidence>
<evidence type="ECO:0000256" key="1">
    <source>
        <dbReference type="ARBA" id="ARBA00012513"/>
    </source>
</evidence>
<dbReference type="GO" id="GO:0004674">
    <property type="term" value="F:protein serine/threonine kinase activity"/>
    <property type="evidence" value="ECO:0007669"/>
    <property type="project" value="UniProtKB-KW"/>
</dbReference>
<evidence type="ECO:0000256" key="9">
    <source>
        <dbReference type="SAM" id="Phobius"/>
    </source>
</evidence>
<dbReference type="InterPro" id="IPR017441">
    <property type="entry name" value="Protein_kinase_ATP_BS"/>
</dbReference>
<evidence type="ECO:0000313" key="12">
    <source>
        <dbReference type="Proteomes" id="UP000222531"/>
    </source>
</evidence>
<feature type="domain" description="Protein kinase" evidence="10">
    <location>
        <begin position="10"/>
        <end position="275"/>
    </location>
</feature>
<keyword evidence="12" id="KW-1185">Reference proteome</keyword>
<keyword evidence="6 7" id="KW-0067">ATP-binding</keyword>
<dbReference type="InterPro" id="IPR008271">
    <property type="entry name" value="Ser/Thr_kinase_AS"/>
</dbReference>
<organism evidence="11 12">
    <name type="scientific">Streptomyces cinnamoneus</name>
    <name type="common">Streptoverticillium cinnamoneum</name>
    <dbReference type="NCBI Taxonomy" id="53446"/>
    <lineage>
        <taxon>Bacteria</taxon>
        <taxon>Bacillati</taxon>
        <taxon>Actinomycetota</taxon>
        <taxon>Actinomycetes</taxon>
        <taxon>Kitasatosporales</taxon>
        <taxon>Streptomycetaceae</taxon>
        <taxon>Streptomyces</taxon>
        <taxon>Streptomyces cinnamoneus group</taxon>
    </lineage>
</organism>
<name>A0A2G1XFL8_STRCJ</name>
<dbReference type="PROSITE" id="PS00108">
    <property type="entry name" value="PROTEIN_KINASE_ST"/>
    <property type="match status" value="1"/>
</dbReference>
<dbReference type="OrthoDB" id="9762169at2"/>
<evidence type="ECO:0000256" key="2">
    <source>
        <dbReference type="ARBA" id="ARBA00022527"/>
    </source>
</evidence>
<evidence type="ECO:0000313" key="11">
    <source>
        <dbReference type="EMBL" id="PHQ50030.1"/>
    </source>
</evidence>
<dbReference type="SUPFAM" id="SSF56112">
    <property type="entry name" value="Protein kinase-like (PK-like)"/>
    <property type="match status" value="1"/>
</dbReference>
<dbReference type="Pfam" id="PF00069">
    <property type="entry name" value="Pkinase"/>
    <property type="match status" value="1"/>
</dbReference>
<dbReference type="PROSITE" id="PS50011">
    <property type="entry name" value="PROTEIN_KINASE_DOM"/>
    <property type="match status" value="1"/>
</dbReference>
<evidence type="ECO:0000256" key="6">
    <source>
        <dbReference type="ARBA" id="ARBA00022840"/>
    </source>
</evidence>
<keyword evidence="3" id="KW-0808">Transferase</keyword>
<dbReference type="PANTHER" id="PTHR43289:SF6">
    <property type="entry name" value="SERINE_THREONINE-PROTEIN KINASE NEKL-3"/>
    <property type="match status" value="1"/>
</dbReference>
<feature type="region of interest" description="Disordered" evidence="8">
    <location>
        <begin position="346"/>
        <end position="418"/>
    </location>
</feature>
<feature type="binding site" evidence="7">
    <location>
        <position position="39"/>
    </location>
    <ligand>
        <name>ATP</name>
        <dbReference type="ChEBI" id="CHEBI:30616"/>
    </ligand>
</feature>
<feature type="compositionally biased region" description="Polar residues" evidence="8">
    <location>
        <begin position="407"/>
        <end position="418"/>
    </location>
</feature>
<reference evidence="11 12" key="1">
    <citation type="journal article" date="2017" name="Biochemistry">
        <title>Identification of the Biosynthetic Pathway for the Antibiotic Bicyclomycin.</title>
        <authorList>
            <person name="Patteson J."/>
            <person name="Cai W."/>
            <person name="Johnson R.A."/>
            <person name="Santa Maria K."/>
            <person name="Li B."/>
        </authorList>
    </citation>
    <scope>NUCLEOTIDE SEQUENCE [LARGE SCALE GENOMIC DNA]</scope>
    <source>
        <strain evidence="11 12">ATCC 21532</strain>
    </source>
</reference>
<evidence type="ECO:0000256" key="7">
    <source>
        <dbReference type="PROSITE-ProRule" id="PRU10141"/>
    </source>
</evidence>
<dbReference type="SMART" id="SM00220">
    <property type="entry name" value="S_TKc"/>
    <property type="match status" value="1"/>
</dbReference>
<dbReference type="PROSITE" id="PS00107">
    <property type="entry name" value="PROTEIN_KINASE_ATP"/>
    <property type="match status" value="1"/>
</dbReference>
<evidence type="ECO:0000256" key="4">
    <source>
        <dbReference type="ARBA" id="ARBA00022741"/>
    </source>
</evidence>
<dbReference type="PANTHER" id="PTHR43289">
    <property type="entry name" value="MITOGEN-ACTIVATED PROTEIN KINASE KINASE KINASE 20-RELATED"/>
    <property type="match status" value="1"/>
</dbReference>